<name>A0A1E7ZFK8_9ALTE</name>
<accession>A0A1E7ZFK8</accession>
<evidence type="ECO:0000256" key="1">
    <source>
        <dbReference type="SAM" id="SignalP"/>
    </source>
</evidence>
<protein>
    <submittedName>
        <fullName evidence="2">Diguanylate cyclase</fullName>
    </submittedName>
</protein>
<dbReference type="OrthoDB" id="547680at2"/>
<dbReference type="Proteomes" id="UP000175691">
    <property type="component" value="Unassembled WGS sequence"/>
</dbReference>
<evidence type="ECO:0000313" key="3">
    <source>
        <dbReference type="Proteomes" id="UP000175691"/>
    </source>
</evidence>
<dbReference type="STRING" id="1656094.BFC18_04130"/>
<feature type="signal peptide" evidence="1">
    <location>
        <begin position="1"/>
        <end position="24"/>
    </location>
</feature>
<organism evidence="2 3">
    <name type="scientific">Alteromonas confluentis</name>
    <dbReference type="NCBI Taxonomy" id="1656094"/>
    <lineage>
        <taxon>Bacteria</taxon>
        <taxon>Pseudomonadati</taxon>
        <taxon>Pseudomonadota</taxon>
        <taxon>Gammaproteobacteria</taxon>
        <taxon>Alteromonadales</taxon>
        <taxon>Alteromonadaceae</taxon>
        <taxon>Alteromonas/Salinimonas group</taxon>
        <taxon>Alteromonas</taxon>
    </lineage>
</organism>
<evidence type="ECO:0000313" key="2">
    <source>
        <dbReference type="EMBL" id="OFC72260.1"/>
    </source>
</evidence>
<feature type="chain" id="PRO_5009209829" evidence="1">
    <location>
        <begin position="25"/>
        <end position="285"/>
    </location>
</feature>
<dbReference type="EMBL" id="MDHN01000006">
    <property type="protein sequence ID" value="OFC72260.1"/>
    <property type="molecule type" value="Genomic_DNA"/>
</dbReference>
<dbReference type="SUPFAM" id="SSF53850">
    <property type="entry name" value="Periplasmic binding protein-like II"/>
    <property type="match status" value="1"/>
</dbReference>
<dbReference type="AlphaFoldDB" id="A0A1E7ZFK8"/>
<dbReference type="RefSeq" id="WP_070123681.1">
    <property type="nucleotide sequence ID" value="NZ_MDHN01000006.1"/>
</dbReference>
<dbReference type="Gene3D" id="3.40.190.10">
    <property type="entry name" value="Periplasmic binding protein-like II"/>
    <property type="match status" value="2"/>
</dbReference>
<comment type="caution">
    <text evidence="2">The sequence shown here is derived from an EMBL/GenBank/DDBJ whole genome shotgun (WGS) entry which is preliminary data.</text>
</comment>
<proteinExistence type="predicted"/>
<sequence length="285" mass="32414">MRLSIKSLAIFLILLALPLSQAQALTVKLKKIEEEKEQLLLDILTLALSKTGEDINFAFDTVAKNEAQMMADIETGEMDIMWAGASQDKDENMLAVRIPALKGLLGHRIFIIREQDKGTFKNINTLNDLKQLKAGQGRFWGDSAVLKSAQIPLVTTTKFNNLFSMLEGGRFDYFPRAVHEPWVEVNRFPELNLVIDENVMLIYPFAMYFYVKKDNQSLHDLIYNGFNTAIEDGSFDDLFFSNPMIQDVLTKANLKQRTILRIDNPALHADTPLDKKAYWLDVSAH</sequence>
<reference evidence="2 3" key="1">
    <citation type="submission" date="2016-08" db="EMBL/GenBank/DDBJ databases">
        <authorList>
            <person name="Seilhamer J.J."/>
        </authorList>
    </citation>
    <scope>NUCLEOTIDE SEQUENCE [LARGE SCALE GENOMIC DNA]</scope>
    <source>
        <strain evidence="2 3">KCTC 42603</strain>
    </source>
</reference>
<keyword evidence="1" id="KW-0732">Signal</keyword>
<keyword evidence="3" id="KW-1185">Reference proteome</keyword>
<gene>
    <name evidence="2" type="ORF">BFC18_04130</name>
</gene>